<keyword evidence="2" id="KW-1185">Reference proteome</keyword>
<dbReference type="RefSeq" id="WP_250858475.1">
    <property type="nucleotide sequence ID" value="NZ_JAGSOJ010000001.1"/>
</dbReference>
<reference evidence="1" key="1">
    <citation type="journal article" date="2021" name="mSystems">
        <title>Bacteria and Archaea Synergistically Convert Glycine Betaine to Biogenic Methane in the Formosa Cold Seep of the South China Sea.</title>
        <authorList>
            <person name="Li L."/>
            <person name="Zhang W."/>
            <person name="Zhang S."/>
            <person name="Song L."/>
            <person name="Sun Q."/>
            <person name="Zhang H."/>
            <person name="Xiang H."/>
            <person name="Dong X."/>
        </authorList>
    </citation>
    <scope>NUCLEOTIDE SEQUENCE</scope>
    <source>
        <strain evidence="1">ZWT</strain>
    </source>
</reference>
<organism evidence="1 2">
    <name type="scientific">Oceanirhabdus seepicola</name>
    <dbReference type="NCBI Taxonomy" id="2828781"/>
    <lineage>
        <taxon>Bacteria</taxon>
        <taxon>Bacillati</taxon>
        <taxon>Bacillota</taxon>
        <taxon>Clostridia</taxon>
        <taxon>Eubacteriales</taxon>
        <taxon>Clostridiaceae</taxon>
        <taxon>Oceanirhabdus</taxon>
    </lineage>
</organism>
<evidence type="ECO:0000313" key="2">
    <source>
        <dbReference type="Proteomes" id="UP001056429"/>
    </source>
</evidence>
<dbReference type="Proteomes" id="UP001056429">
    <property type="component" value="Unassembled WGS sequence"/>
</dbReference>
<dbReference type="PANTHER" id="PTHR40705:SF2">
    <property type="entry name" value="DUF1743 DOMAIN-CONTAINING PROTEIN"/>
    <property type="match status" value="1"/>
</dbReference>
<comment type="caution">
    <text evidence="1">The sequence shown here is derived from an EMBL/GenBank/DDBJ whole genome shotgun (WGS) entry which is preliminary data.</text>
</comment>
<evidence type="ECO:0000313" key="1">
    <source>
        <dbReference type="EMBL" id="MCM1989481.1"/>
    </source>
</evidence>
<dbReference type="PANTHER" id="PTHR40705">
    <property type="entry name" value="TRNA(ILE2) 2-AGMATINYLCYTIDINE SYNTHETASE TIAS"/>
    <property type="match status" value="1"/>
</dbReference>
<reference evidence="1" key="2">
    <citation type="submission" date="2021-04" db="EMBL/GenBank/DDBJ databases">
        <authorList>
            <person name="Dong X."/>
        </authorList>
    </citation>
    <scope>NUCLEOTIDE SEQUENCE</scope>
    <source>
        <strain evidence="1">ZWT</strain>
    </source>
</reference>
<gene>
    <name evidence="1" type="ORF">KDK92_06990</name>
</gene>
<dbReference type="AlphaFoldDB" id="A0A9J6P043"/>
<protein>
    <submittedName>
        <fullName evidence="1">Uncharacterized protein</fullName>
    </submittedName>
</protein>
<name>A0A9J6P043_9CLOT</name>
<dbReference type="EMBL" id="JAGSOJ010000001">
    <property type="protein sequence ID" value="MCM1989481.1"/>
    <property type="molecule type" value="Genomic_DNA"/>
</dbReference>
<accession>A0A9J6P043</accession>
<dbReference type="Gene3D" id="3.30.70.2200">
    <property type="match status" value="1"/>
</dbReference>
<sequence length="244" mass="27566">MKFYLCIDDTDNIDSIGTGTIAGYIREHIEAQNWANCTQITRHQLLIHEDIPYTSHNSSMCFVGELKGDYIDEIRKAAIKIIEEFSAEGSDPGFCLYLQENEDEREDKLIQFGREAKEKVLTKDMAYELAKNMGIHLSEHGGTGQGVIGALAGVGLRLSGNDGEVKGSLKKITLGEYTVRELTDLPEIDEIIDLKGNSFSPDCKVIIESKSKSVHRNYRFILYVHEENGVLKTYNKKEIRKWES</sequence>
<proteinExistence type="predicted"/>